<accession>D5BRF8</accession>
<reference evidence="7 8" key="1">
    <citation type="journal article" date="2010" name="J. Bacteriol.">
        <title>Complete genome sequence of "Candidatus Puniceispirillum marinum" IMCC1322, a representative of the SAR116 clade in the Alphaproteobacteria.</title>
        <authorList>
            <person name="Oh H.M."/>
            <person name="Kwon K.K."/>
            <person name="Kang I."/>
            <person name="Kang S.G."/>
            <person name="Lee J.H."/>
            <person name="Kim S.J."/>
            <person name="Cho J.C."/>
        </authorList>
    </citation>
    <scope>NUCLEOTIDE SEQUENCE [LARGE SCALE GENOMIC DNA]</scope>
    <source>
        <strain evidence="7 8">IMCC1322</strain>
    </source>
</reference>
<keyword evidence="8" id="KW-1185">Reference proteome</keyword>
<dbReference type="SUPFAM" id="SSF53098">
    <property type="entry name" value="Ribonuclease H-like"/>
    <property type="match status" value="1"/>
</dbReference>
<dbReference type="InterPro" id="IPR005227">
    <property type="entry name" value="YqgF"/>
</dbReference>
<organism evidence="7 8">
    <name type="scientific">Puniceispirillum marinum (strain IMCC1322)</name>
    <dbReference type="NCBI Taxonomy" id="488538"/>
    <lineage>
        <taxon>Bacteria</taxon>
        <taxon>Pseudomonadati</taxon>
        <taxon>Pseudomonadota</taxon>
        <taxon>Alphaproteobacteria</taxon>
        <taxon>Candidatus Puniceispirillales</taxon>
        <taxon>Candidatus Puniceispirillaceae</taxon>
        <taxon>Candidatus Puniceispirillum</taxon>
    </lineage>
</organism>
<dbReference type="Pfam" id="PF03652">
    <property type="entry name" value="RuvX"/>
    <property type="match status" value="1"/>
</dbReference>
<evidence type="ECO:0000313" key="7">
    <source>
        <dbReference type="EMBL" id="ADE38855.1"/>
    </source>
</evidence>
<feature type="domain" description="YqgF/RNase H-like" evidence="6">
    <location>
        <begin position="17"/>
        <end position="117"/>
    </location>
</feature>
<dbReference type="GO" id="GO:0016788">
    <property type="term" value="F:hydrolase activity, acting on ester bonds"/>
    <property type="evidence" value="ECO:0007669"/>
    <property type="project" value="UniProtKB-UniRule"/>
</dbReference>
<evidence type="ECO:0000313" key="8">
    <source>
        <dbReference type="Proteomes" id="UP000007460"/>
    </source>
</evidence>
<keyword evidence="3 5" id="KW-0540">Nuclease</keyword>
<dbReference type="InterPro" id="IPR006641">
    <property type="entry name" value="YqgF/RNaseH-like_dom"/>
</dbReference>
<evidence type="ECO:0000259" key="6">
    <source>
        <dbReference type="SMART" id="SM00732"/>
    </source>
</evidence>
<name>D5BRF8_PUNMI</name>
<keyword evidence="1 5" id="KW-0963">Cytoplasm</keyword>
<comment type="function">
    <text evidence="5">Could be a nuclease involved in processing of the 5'-end of pre-16S rRNA.</text>
</comment>
<dbReference type="PANTHER" id="PTHR33317">
    <property type="entry name" value="POLYNUCLEOTIDYL TRANSFERASE, RIBONUCLEASE H-LIKE SUPERFAMILY PROTEIN"/>
    <property type="match status" value="1"/>
</dbReference>
<dbReference type="PANTHER" id="PTHR33317:SF4">
    <property type="entry name" value="POLYNUCLEOTIDYL TRANSFERASE, RIBONUCLEASE H-LIKE SUPERFAMILY PROTEIN"/>
    <property type="match status" value="1"/>
</dbReference>
<comment type="similarity">
    <text evidence="5">Belongs to the YqgF HJR family.</text>
</comment>
<dbReference type="AlphaFoldDB" id="D5BRF8"/>
<gene>
    <name evidence="7" type="ordered locus">SAR116_0612</name>
</gene>
<evidence type="ECO:0000256" key="3">
    <source>
        <dbReference type="ARBA" id="ARBA00022722"/>
    </source>
</evidence>
<dbReference type="HOGENOM" id="CLU_098240_1_1_5"/>
<dbReference type="Gene3D" id="3.30.420.140">
    <property type="entry name" value="YqgF/RNase H-like domain"/>
    <property type="match status" value="1"/>
</dbReference>
<comment type="subcellular location">
    <subcellularLocation>
        <location evidence="5">Cytoplasm</location>
    </subcellularLocation>
</comment>
<dbReference type="EC" id="3.1.-.-" evidence="5"/>
<evidence type="ECO:0000256" key="5">
    <source>
        <dbReference type="HAMAP-Rule" id="MF_00651"/>
    </source>
</evidence>
<dbReference type="InterPro" id="IPR037027">
    <property type="entry name" value="YqgF/RNaseH-like_dom_sf"/>
</dbReference>
<dbReference type="GO" id="GO:0005829">
    <property type="term" value="C:cytosol"/>
    <property type="evidence" value="ECO:0007669"/>
    <property type="project" value="TreeGrafter"/>
</dbReference>
<dbReference type="SMART" id="SM00732">
    <property type="entry name" value="YqgFc"/>
    <property type="match status" value="1"/>
</dbReference>
<keyword evidence="2 5" id="KW-0690">Ribosome biogenesis</keyword>
<dbReference type="EMBL" id="CP001751">
    <property type="protein sequence ID" value="ADE38855.1"/>
    <property type="molecule type" value="Genomic_DNA"/>
</dbReference>
<dbReference type="GO" id="GO:0004518">
    <property type="term" value="F:nuclease activity"/>
    <property type="evidence" value="ECO:0007669"/>
    <property type="project" value="UniProtKB-KW"/>
</dbReference>
<dbReference type="GO" id="GO:0000967">
    <property type="term" value="P:rRNA 5'-end processing"/>
    <property type="evidence" value="ECO:0007669"/>
    <property type="project" value="UniProtKB-UniRule"/>
</dbReference>
<keyword evidence="4 5" id="KW-0378">Hydrolase</keyword>
<dbReference type="HAMAP" id="MF_00651">
    <property type="entry name" value="Nuclease_YqgF"/>
    <property type="match status" value="1"/>
</dbReference>
<evidence type="ECO:0000256" key="4">
    <source>
        <dbReference type="ARBA" id="ARBA00022801"/>
    </source>
</evidence>
<dbReference type="InterPro" id="IPR012337">
    <property type="entry name" value="RNaseH-like_sf"/>
</dbReference>
<proteinExistence type="inferred from homology"/>
<dbReference type="STRING" id="488538.SAR116_0612"/>
<evidence type="ECO:0000256" key="1">
    <source>
        <dbReference type="ARBA" id="ARBA00022490"/>
    </source>
</evidence>
<dbReference type="NCBIfam" id="TIGR00250">
    <property type="entry name" value="RNAse_H_YqgF"/>
    <property type="match status" value="1"/>
</dbReference>
<sequence>MPICKLNDVKQSISDGQRLLGLDIGKKTIGLALSDAGLKIATPVKILYRTKFTPDVAELFKLVDEQNVGGLVLGWPVNMDGSTGPRCDSTRDFAYALMRIRDVPVFFQDERLSTQAVESAMIAADMTRAKRAVRRDALAAGWILQSALDTIHDRAITPE</sequence>
<evidence type="ECO:0000256" key="2">
    <source>
        <dbReference type="ARBA" id="ARBA00022517"/>
    </source>
</evidence>
<dbReference type="OrthoDB" id="9796140at2"/>
<dbReference type="CDD" id="cd16964">
    <property type="entry name" value="YqgF"/>
    <property type="match status" value="1"/>
</dbReference>
<dbReference type="RefSeq" id="WP_013045484.1">
    <property type="nucleotide sequence ID" value="NC_014010.1"/>
</dbReference>
<dbReference type="eggNOG" id="COG0816">
    <property type="taxonomic scope" value="Bacteria"/>
</dbReference>
<dbReference type="Proteomes" id="UP000007460">
    <property type="component" value="Chromosome"/>
</dbReference>
<dbReference type="KEGG" id="apb:SAR116_0612"/>
<protein>
    <recommendedName>
        <fullName evidence="5">Putative pre-16S rRNA nuclease</fullName>
        <ecNumber evidence="5">3.1.-.-</ecNumber>
    </recommendedName>
</protein>